<feature type="domain" description="Protein kinase" evidence="12">
    <location>
        <begin position="294"/>
        <end position="580"/>
    </location>
</feature>
<dbReference type="InterPro" id="IPR001245">
    <property type="entry name" value="Ser-Thr/Tyr_kinase_cat_dom"/>
</dbReference>
<keyword evidence="2" id="KW-0723">Serine/threonine-protein kinase</keyword>
<evidence type="ECO:0000256" key="6">
    <source>
        <dbReference type="ARBA" id="ARBA00022777"/>
    </source>
</evidence>
<keyword evidence="8" id="KW-1133">Transmembrane helix</keyword>
<protein>
    <recommendedName>
        <fullName evidence="12">Protein kinase domain-containing protein</fullName>
    </recommendedName>
</protein>
<evidence type="ECO:0000313" key="14">
    <source>
        <dbReference type="Proteomes" id="UP000306102"/>
    </source>
</evidence>
<accession>A0A4S4EDZ0</accession>
<keyword evidence="7 10" id="KW-0067">ATP-binding</keyword>
<dbReference type="SUPFAM" id="SSF56112">
    <property type="entry name" value="Protein kinase-like (PK-like)"/>
    <property type="match status" value="1"/>
</dbReference>
<evidence type="ECO:0000256" key="7">
    <source>
        <dbReference type="ARBA" id="ARBA00022840"/>
    </source>
</evidence>
<dbReference type="GO" id="GO:0016020">
    <property type="term" value="C:membrane"/>
    <property type="evidence" value="ECO:0007669"/>
    <property type="project" value="UniProtKB-SubCell"/>
</dbReference>
<dbReference type="PROSITE" id="PS50011">
    <property type="entry name" value="PROTEIN_KINASE_DOM"/>
    <property type="match status" value="1"/>
</dbReference>
<dbReference type="PROSITE" id="PS00107">
    <property type="entry name" value="PROTEIN_KINASE_ATP"/>
    <property type="match status" value="1"/>
</dbReference>
<dbReference type="PANTHER" id="PTHR46146">
    <property type="entry name" value="SERINE/THREONINE-PROTEIN KINASE-LIKE PROTEIN CCR4"/>
    <property type="match status" value="1"/>
</dbReference>
<dbReference type="Pfam" id="PF13540">
    <property type="entry name" value="RCC1_2"/>
    <property type="match status" value="1"/>
</dbReference>
<keyword evidence="14" id="KW-1185">Reference proteome</keyword>
<dbReference type="InterPro" id="IPR008271">
    <property type="entry name" value="Ser/Thr_kinase_AS"/>
</dbReference>
<dbReference type="GO" id="GO:0042803">
    <property type="term" value="F:protein homodimerization activity"/>
    <property type="evidence" value="ECO:0007669"/>
    <property type="project" value="UniProtKB-ARBA"/>
</dbReference>
<dbReference type="InterPro" id="IPR000719">
    <property type="entry name" value="Prot_kinase_dom"/>
</dbReference>
<organism evidence="13 14">
    <name type="scientific">Camellia sinensis var. sinensis</name>
    <name type="common">China tea</name>
    <dbReference type="NCBI Taxonomy" id="542762"/>
    <lineage>
        <taxon>Eukaryota</taxon>
        <taxon>Viridiplantae</taxon>
        <taxon>Streptophyta</taxon>
        <taxon>Embryophyta</taxon>
        <taxon>Tracheophyta</taxon>
        <taxon>Spermatophyta</taxon>
        <taxon>Magnoliopsida</taxon>
        <taxon>eudicotyledons</taxon>
        <taxon>Gunneridae</taxon>
        <taxon>Pentapetalae</taxon>
        <taxon>asterids</taxon>
        <taxon>Ericales</taxon>
        <taxon>Theaceae</taxon>
        <taxon>Camellia</taxon>
    </lineage>
</organism>
<evidence type="ECO:0000256" key="8">
    <source>
        <dbReference type="ARBA" id="ARBA00022989"/>
    </source>
</evidence>
<dbReference type="Gene3D" id="2.130.10.30">
    <property type="entry name" value="Regulator of chromosome condensation 1/beta-lactamase-inhibitor protein II"/>
    <property type="match status" value="1"/>
</dbReference>
<evidence type="ECO:0000256" key="5">
    <source>
        <dbReference type="ARBA" id="ARBA00022741"/>
    </source>
</evidence>
<feature type="chain" id="PRO_5020318698" description="Protein kinase domain-containing protein" evidence="11">
    <location>
        <begin position="23"/>
        <end position="598"/>
    </location>
</feature>
<sequence>MTPPPPLSSAATIITFLTIIAATSPPPLRSTSSTLAANNGEALCWRFPSPEVAWKFRTITSGGGFSCGILTNNSRVVCWGESEIGDEIQREFGNLTMWSIVAGVSHACGLTQTGILICKGSNSSGLLDVPSHLPFEFEGIAMGSNHSCAIQSKNGLVLCWGGGSRRSEFVRDELKYESFEAIEAGLDFICGLTTKNLSVICWGPGWSNGLSLLPLPMAIPGPCVQSSSCSICGVYPNSDSLCAGSGIICKSSSLKCQNSRTLRRQRSGTSTSSKQADRVEKFSLTELGVATNNFSPENKIGRGSFGTVYRGELADGRKVAIKRGEIGARMKKLREKETAFDSELALLSRLHHKHLVELVGFCQETDERLLVYEHMSNGSLHDNLHNTNNIENRCSVLNSWRMRIKIALDAARGIDYLHNYAVPPIIHRDIKSSNILLDVNWTAKVSDFGLSLMGPEPDQESMSSKAVGTVGYIDPEYYVLNILTVKSDVYGLGVVLLELLTGKRAVFKEGLCPMGVVEYAVPLIAAGELDSVLDKRVAPPDVREAEAVELVAYIAKHCVKLQGWERPSITDIVVNLERALALCEGGISSPTCYIDNSQ</sequence>
<reference evidence="13 14" key="1">
    <citation type="journal article" date="2018" name="Proc. Natl. Acad. Sci. U.S.A.">
        <title>Draft genome sequence of Camellia sinensis var. sinensis provides insights into the evolution of the tea genome and tea quality.</title>
        <authorList>
            <person name="Wei C."/>
            <person name="Yang H."/>
            <person name="Wang S."/>
            <person name="Zhao J."/>
            <person name="Liu C."/>
            <person name="Gao L."/>
            <person name="Xia E."/>
            <person name="Lu Y."/>
            <person name="Tai Y."/>
            <person name="She G."/>
            <person name="Sun J."/>
            <person name="Cao H."/>
            <person name="Tong W."/>
            <person name="Gao Q."/>
            <person name="Li Y."/>
            <person name="Deng W."/>
            <person name="Jiang X."/>
            <person name="Wang W."/>
            <person name="Chen Q."/>
            <person name="Zhang S."/>
            <person name="Li H."/>
            <person name="Wu J."/>
            <person name="Wang P."/>
            <person name="Li P."/>
            <person name="Shi C."/>
            <person name="Zheng F."/>
            <person name="Jian J."/>
            <person name="Huang B."/>
            <person name="Shan D."/>
            <person name="Shi M."/>
            <person name="Fang C."/>
            <person name="Yue Y."/>
            <person name="Li F."/>
            <person name="Li D."/>
            <person name="Wei S."/>
            <person name="Han B."/>
            <person name="Jiang C."/>
            <person name="Yin Y."/>
            <person name="Xia T."/>
            <person name="Zhang Z."/>
            <person name="Bennetzen J.L."/>
            <person name="Zhao S."/>
            <person name="Wan X."/>
        </authorList>
    </citation>
    <scope>NUCLEOTIDE SEQUENCE [LARGE SCALE GENOMIC DNA]</scope>
    <source>
        <strain evidence="14">cv. Shuchazao</strain>
        <tissue evidence="13">Leaf</tissue>
    </source>
</reference>
<evidence type="ECO:0000256" key="1">
    <source>
        <dbReference type="ARBA" id="ARBA00004370"/>
    </source>
</evidence>
<evidence type="ECO:0000256" key="11">
    <source>
        <dbReference type="SAM" id="SignalP"/>
    </source>
</evidence>
<keyword evidence="3" id="KW-0808">Transferase</keyword>
<dbReference type="InterPro" id="IPR009091">
    <property type="entry name" value="RCC1/BLIP-II"/>
</dbReference>
<name>A0A4S4EDZ0_CAMSN</name>
<keyword evidence="4" id="KW-0812">Transmembrane</keyword>
<dbReference type="GO" id="GO:0004672">
    <property type="term" value="F:protein kinase activity"/>
    <property type="evidence" value="ECO:0007669"/>
    <property type="project" value="InterPro"/>
</dbReference>
<keyword evidence="9" id="KW-0472">Membrane</keyword>
<dbReference type="PANTHER" id="PTHR46146:SF1">
    <property type="entry name" value="SERINE_THREONINE-PROTEIN KINASE-LIKE PROTEIN CCR3"/>
    <property type="match status" value="1"/>
</dbReference>
<dbReference type="AlphaFoldDB" id="A0A4S4EDZ0"/>
<keyword evidence="11" id="KW-0732">Signal</keyword>
<evidence type="ECO:0000256" key="3">
    <source>
        <dbReference type="ARBA" id="ARBA00022679"/>
    </source>
</evidence>
<dbReference type="Gene3D" id="1.10.510.10">
    <property type="entry name" value="Transferase(Phosphotransferase) domain 1"/>
    <property type="match status" value="1"/>
</dbReference>
<evidence type="ECO:0000313" key="13">
    <source>
        <dbReference type="EMBL" id="THG14571.1"/>
    </source>
</evidence>
<feature type="binding site" evidence="10">
    <location>
        <position position="322"/>
    </location>
    <ligand>
        <name>ATP</name>
        <dbReference type="ChEBI" id="CHEBI:30616"/>
    </ligand>
</feature>
<dbReference type="InterPro" id="IPR017441">
    <property type="entry name" value="Protein_kinase_ATP_BS"/>
</dbReference>
<keyword evidence="5 10" id="KW-0547">Nucleotide-binding</keyword>
<dbReference type="Gene3D" id="3.30.200.20">
    <property type="entry name" value="Phosphorylase Kinase, domain 1"/>
    <property type="match status" value="1"/>
</dbReference>
<dbReference type="EMBL" id="SDRB02005229">
    <property type="protein sequence ID" value="THG14571.1"/>
    <property type="molecule type" value="Genomic_DNA"/>
</dbReference>
<dbReference type="FunFam" id="3.30.200.20:FF:000125">
    <property type="entry name" value="Protein STRUBBELIG-RECEPTOR FAMILY 8"/>
    <property type="match status" value="1"/>
</dbReference>
<dbReference type="SMART" id="SM00220">
    <property type="entry name" value="S_TKc"/>
    <property type="match status" value="1"/>
</dbReference>
<proteinExistence type="predicted"/>
<gene>
    <name evidence="13" type="ORF">TEA_004977</name>
</gene>
<dbReference type="Pfam" id="PF07714">
    <property type="entry name" value="PK_Tyr_Ser-Thr"/>
    <property type="match status" value="1"/>
</dbReference>
<feature type="signal peptide" evidence="11">
    <location>
        <begin position="1"/>
        <end position="22"/>
    </location>
</feature>
<evidence type="ECO:0000259" key="12">
    <source>
        <dbReference type="PROSITE" id="PS50011"/>
    </source>
</evidence>
<dbReference type="STRING" id="542762.A0A4S4EDZ0"/>
<dbReference type="Proteomes" id="UP000306102">
    <property type="component" value="Unassembled WGS sequence"/>
</dbReference>
<comment type="subcellular location">
    <subcellularLocation>
        <location evidence="1">Membrane</location>
    </subcellularLocation>
</comment>
<dbReference type="GO" id="GO:0005524">
    <property type="term" value="F:ATP binding"/>
    <property type="evidence" value="ECO:0007669"/>
    <property type="project" value="UniProtKB-UniRule"/>
</dbReference>
<evidence type="ECO:0000256" key="4">
    <source>
        <dbReference type="ARBA" id="ARBA00022692"/>
    </source>
</evidence>
<comment type="caution">
    <text evidence="13">The sequence shown here is derived from an EMBL/GenBank/DDBJ whole genome shotgun (WGS) entry which is preliminary data.</text>
</comment>
<dbReference type="SUPFAM" id="SSF50985">
    <property type="entry name" value="RCC1/BLIP-II"/>
    <property type="match status" value="1"/>
</dbReference>
<dbReference type="InterPro" id="IPR011009">
    <property type="entry name" value="Kinase-like_dom_sf"/>
</dbReference>
<evidence type="ECO:0000256" key="2">
    <source>
        <dbReference type="ARBA" id="ARBA00022527"/>
    </source>
</evidence>
<evidence type="ECO:0000256" key="9">
    <source>
        <dbReference type="ARBA" id="ARBA00023136"/>
    </source>
</evidence>
<dbReference type="PROSITE" id="PS00108">
    <property type="entry name" value="PROTEIN_KINASE_ST"/>
    <property type="match status" value="1"/>
</dbReference>
<evidence type="ECO:0000256" key="10">
    <source>
        <dbReference type="PROSITE-ProRule" id="PRU10141"/>
    </source>
</evidence>
<keyword evidence="6" id="KW-0418">Kinase</keyword>